<dbReference type="EMBL" id="CP019344">
    <property type="protein sequence ID" value="ARN77327.1"/>
    <property type="molecule type" value="Genomic_DNA"/>
</dbReference>
<dbReference type="Proteomes" id="UP000193431">
    <property type="component" value="Chromosome"/>
</dbReference>
<dbReference type="AlphaFoldDB" id="A0A1W6MID4"/>
<evidence type="ECO:0008006" key="6">
    <source>
        <dbReference type="Google" id="ProtNLM"/>
    </source>
</evidence>
<dbReference type="RefSeq" id="WP_085766134.1">
    <property type="nucleotide sequence ID" value="NZ_CP019344.1"/>
</dbReference>
<protein>
    <recommendedName>
        <fullName evidence="6">Secretion system C-terminal sorting domain-containing protein</fullName>
    </recommendedName>
</protein>
<gene>
    <name evidence="4" type="ORF">BST97_04645</name>
</gene>
<organism evidence="4 5">
    <name type="scientific">Nonlabens spongiae</name>
    <dbReference type="NCBI Taxonomy" id="331648"/>
    <lineage>
        <taxon>Bacteria</taxon>
        <taxon>Pseudomonadati</taxon>
        <taxon>Bacteroidota</taxon>
        <taxon>Flavobacteriia</taxon>
        <taxon>Flavobacteriales</taxon>
        <taxon>Flavobacteriaceae</taxon>
        <taxon>Nonlabens</taxon>
    </lineage>
</organism>
<proteinExistence type="predicted"/>
<accession>A0A1W6MID4</accession>
<dbReference type="NCBIfam" id="TIGR04183">
    <property type="entry name" value="Por_Secre_tail"/>
    <property type="match status" value="1"/>
</dbReference>
<dbReference type="OrthoDB" id="2582440at2"/>
<sequence>MKNFILLITAVLCSQIAAAQLYAENNSYIFSKGSDIFVREKVRLRNGSFLYLRGESQLLQKDDVDNEGSGLLSVYQEGTTNQFTYNYWSSPVSNADTGLDGNVGFSRTVIKYPITGGVVDEFSRNAGDPVFLNAPNYNGITDDGTASIPLRIAGYWLWNFDSSGNADTGYAGWIPFQDDSTVLEPGYGFTMKGTRTRNTGNTPNRRTFNGTVGQRYDFRGRANNGTITMGVGNDNATLIGNPYPSAIDLKRFLEVNAEHQDGGGNDVLINPEIRYWESVEETSHYLIDYLGGYGVYSPQGFEVGSNDGYATEGTYIEPIFRRTDNDGNILTSTAQTGGGSTDGARRYAAVGQGFFVCRTNTAVPATENSFEATPTPFITDGVVIGTDNGSNILGSIISFTNEMRQWRKENGSTSIFKRNPGATSSNSSSSGTVSMTLNVVHRGEYVRPLKMVFHPSTSQDYDHAWEVPVNNRLENDAYVDIEGGEYILSTQNFDVNMRIPIGLEVQHDNDQARLVEFEVPEELRQNFDPAEIYLYDGLSGIYHDIKNRNQFILVQPGHYTDRFEITFTDATLSNPDYDFSGVEIFQNNNIQKLTVLNPDMLDVKDITLYDLAGRMVIRLDDLATEASYTLGTDTFSTGIYIAKVTTKDDLEKTTKVSISN</sequence>
<evidence type="ECO:0000256" key="2">
    <source>
        <dbReference type="SAM" id="MobiDB-lite"/>
    </source>
</evidence>
<feature type="chain" id="PRO_5013162296" description="Secretion system C-terminal sorting domain-containing protein" evidence="3">
    <location>
        <begin position="20"/>
        <end position="660"/>
    </location>
</feature>
<keyword evidence="1 3" id="KW-0732">Signal</keyword>
<dbReference type="InterPro" id="IPR026444">
    <property type="entry name" value="Secre_tail"/>
</dbReference>
<feature type="signal peptide" evidence="3">
    <location>
        <begin position="1"/>
        <end position="19"/>
    </location>
</feature>
<evidence type="ECO:0000313" key="4">
    <source>
        <dbReference type="EMBL" id="ARN77327.1"/>
    </source>
</evidence>
<feature type="region of interest" description="Disordered" evidence="2">
    <location>
        <begin position="411"/>
        <end position="431"/>
    </location>
</feature>
<evidence type="ECO:0000256" key="3">
    <source>
        <dbReference type="SAM" id="SignalP"/>
    </source>
</evidence>
<keyword evidence="5" id="KW-1185">Reference proteome</keyword>
<evidence type="ECO:0000256" key="1">
    <source>
        <dbReference type="ARBA" id="ARBA00022729"/>
    </source>
</evidence>
<evidence type="ECO:0000313" key="5">
    <source>
        <dbReference type="Proteomes" id="UP000193431"/>
    </source>
</evidence>
<reference evidence="4 5" key="1">
    <citation type="submission" date="2016-11" db="EMBL/GenBank/DDBJ databases">
        <title>Trade-off between light-utilization and light-protection in marine flavobacteria.</title>
        <authorList>
            <person name="Kumagai Y."/>
        </authorList>
    </citation>
    <scope>NUCLEOTIDE SEQUENCE [LARGE SCALE GENOMIC DNA]</scope>
    <source>
        <strain evidence="4 5">JCM 13191</strain>
    </source>
</reference>
<name>A0A1W6MID4_9FLAO</name>
<dbReference type="STRING" id="331648.BST97_04645"/>